<evidence type="ECO:0000313" key="1">
    <source>
        <dbReference type="EnsemblPlants" id="AVESA.00010b.r2.7AG1244230.1.CDS"/>
    </source>
</evidence>
<organism evidence="1 2">
    <name type="scientific">Avena sativa</name>
    <name type="common">Oat</name>
    <dbReference type="NCBI Taxonomy" id="4498"/>
    <lineage>
        <taxon>Eukaryota</taxon>
        <taxon>Viridiplantae</taxon>
        <taxon>Streptophyta</taxon>
        <taxon>Embryophyta</taxon>
        <taxon>Tracheophyta</taxon>
        <taxon>Spermatophyta</taxon>
        <taxon>Magnoliopsida</taxon>
        <taxon>Liliopsida</taxon>
        <taxon>Poales</taxon>
        <taxon>Poaceae</taxon>
        <taxon>BOP clade</taxon>
        <taxon>Pooideae</taxon>
        <taxon>Poodae</taxon>
        <taxon>Poeae</taxon>
        <taxon>Poeae Chloroplast Group 1 (Aveneae type)</taxon>
        <taxon>Aveninae</taxon>
        <taxon>Avena</taxon>
    </lineage>
</organism>
<dbReference type="EnsemblPlants" id="AVESA.00010b.r2.7AG1244230.1">
    <property type="protein sequence ID" value="AVESA.00010b.r2.7AG1244230.1.CDS"/>
    <property type="gene ID" value="AVESA.00010b.r2.7AG1244230"/>
</dbReference>
<accession>A0ACD5ZYQ2</accession>
<name>A0ACD5ZYQ2_AVESA</name>
<protein>
    <submittedName>
        <fullName evidence="1">Uncharacterized protein</fullName>
    </submittedName>
</protein>
<reference evidence="1" key="1">
    <citation type="submission" date="2021-05" db="EMBL/GenBank/DDBJ databases">
        <authorList>
            <person name="Scholz U."/>
            <person name="Mascher M."/>
            <person name="Fiebig A."/>
        </authorList>
    </citation>
    <scope>NUCLEOTIDE SEQUENCE [LARGE SCALE GENOMIC DNA]</scope>
</reference>
<sequence length="536" mass="60512">MPPPPSLTREEVVEGTGESSSPPRSSSVHHDLRRRIYELLLAAGKQGDCDPSSFWDTLCAHFDKLPDRYLVDLGEEKAEEVLLHRKVLDECANNGKQPVFKARFLECIQVQQKDEGTYPDCDDPTQRLLLEDLTLERIHGADNTVSMSSPSRDSGPMLLHEIIFSSKDKPKLLMRLTSLLSEVGLNIREAHVYSTTDNLCLDVFVVDGWKTKETDALITRIKETLTRKNGTPSNSASTSSSGKILELRQQVADCEIDWSMLKTTEKIASGSYADLYRGTYNGYDVCIKLLRITHFDGPSEIEFLQQALILRGVNHEHILKFYGTCSGHPKCFGIVTEYMPGGNLYDFLHNQNDILGLILILKIAIQISRGMEYLHQNRIIHRDLKTANILIGYNQVVKIADFGVARVGSREGQMTAETGTYRWMAPEIINHKPYDHKADVFSFAIVLWELITLKVPYDTMTPLQAALGVRQGFRLEIPSDTHPGLSELIEQCWDEDPDVRPVFPEIIVQLEDILQQVQPPKGGHRRSNKAKMQKKS</sequence>
<reference evidence="1" key="2">
    <citation type="submission" date="2025-09" db="UniProtKB">
        <authorList>
            <consortium name="EnsemblPlants"/>
        </authorList>
    </citation>
    <scope>IDENTIFICATION</scope>
</reference>
<dbReference type="Proteomes" id="UP001732700">
    <property type="component" value="Chromosome 7A"/>
</dbReference>
<proteinExistence type="predicted"/>
<keyword evidence="2" id="KW-1185">Reference proteome</keyword>
<evidence type="ECO:0000313" key="2">
    <source>
        <dbReference type="Proteomes" id="UP001732700"/>
    </source>
</evidence>